<dbReference type="RefSeq" id="WP_143742579.1">
    <property type="nucleotide sequence ID" value="NZ_PEOG01000243.1"/>
</dbReference>
<dbReference type="Proteomes" id="UP000231501">
    <property type="component" value="Unassembled WGS sequence"/>
</dbReference>
<dbReference type="EMBL" id="PEOG01000243">
    <property type="protein sequence ID" value="PIM50360.1"/>
    <property type="molecule type" value="Genomic_DNA"/>
</dbReference>
<dbReference type="OrthoDB" id="9776599at2"/>
<gene>
    <name evidence="3" type="ORF">CS062_25455</name>
</gene>
<dbReference type="PANTHER" id="PTHR38478:SF1">
    <property type="entry name" value="ZINC DEPENDENT METALLOPROTEASE DOMAIN LIPOPROTEIN"/>
    <property type="match status" value="1"/>
</dbReference>
<evidence type="ECO:0000259" key="2">
    <source>
        <dbReference type="Pfam" id="PF17162"/>
    </source>
</evidence>
<dbReference type="AlphaFoldDB" id="A0A2G9C1Q5"/>
<keyword evidence="4" id="KW-1185">Reference proteome</keyword>
<feature type="non-terminal residue" evidence="3">
    <location>
        <position position="138"/>
    </location>
</feature>
<dbReference type="GO" id="GO:0006508">
    <property type="term" value="P:proteolysis"/>
    <property type="evidence" value="ECO:0007669"/>
    <property type="project" value="UniProtKB-KW"/>
</dbReference>
<reference evidence="3 4" key="1">
    <citation type="submission" date="2017-11" db="EMBL/GenBank/DDBJ databases">
        <title>Draft genome sequence of Mitsuaria sp. HWN-4.</title>
        <authorList>
            <person name="Gundlapally S.R."/>
        </authorList>
    </citation>
    <scope>NUCLEOTIDE SEQUENCE [LARGE SCALE GENOMIC DNA]</scope>
    <source>
        <strain evidence="3 4">HWN-4</strain>
    </source>
</reference>
<dbReference type="PANTHER" id="PTHR38478">
    <property type="entry name" value="PEPTIDASE M1A AND M12B"/>
    <property type="match status" value="1"/>
</dbReference>
<evidence type="ECO:0000259" key="1">
    <source>
        <dbReference type="Pfam" id="PF17148"/>
    </source>
</evidence>
<feature type="domain" description="DUF5117" evidence="1">
    <location>
        <begin position="61"/>
        <end position="137"/>
    </location>
</feature>
<dbReference type="InterPro" id="IPR033428">
    <property type="entry name" value="DUF5118"/>
</dbReference>
<dbReference type="Pfam" id="PF17162">
    <property type="entry name" value="DUF5118"/>
    <property type="match status" value="1"/>
</dbReference>
<dbReference type="InterPro" id="IPR033413">
    <property type="entry name" value="DUF5117"/>
</dbReference>
<keyword evidence="3" id="KW-0645">Protease</keyword>
<sequence>AYKDVITNKAISQKGMITVHKVDDKYYFEVPNTILGREILAVTRYIKVPAIAGNGRGAYGGEVANQQTLTFEKGPNNNIFLRTITLVNAADPKDDIYKAVTNSNLNAIAASFPIAAYGKDSTSVVLDVTDYFKGDNQV</sequence>
<proteinExistence type="predicted"/>
<evidence type="ECO:0000313" key="3">
    <source>
        <dbReference type="EMBL" id="PIM50360.1"/>
    </source>
</evidence>
<evidence type="ECO:0000313" key="4">
    <source>
        <dbReference type="Proteomes" id="UP000231501"/>
    </source>
</evidence>
<keyword evidence="3" id="KW-0378">Hydrolase</keyword>
<comment type="caution">
    <text evidence="3">The sequence shown here is derived from an EMBL/GenBank/DDBJ whole genome shotgun (WGS) entry which is preliminary data.</text>
</comment>
<dbReference type="GO" id="GO:0008237">
    <property type="term" value="F:metallopeptidase activity"/>
    <property type="evidence" value="ECO:0007669"/>
    <property type="project" value="UniProtKB-KW"/>
</dbReference>
<name>A0A2G9C1Q5_9BURK</name>
<feature type="non-terminal residue" evidence="3">
    <location>
        <position position="1"/>
    </location>
</feature>
<protein>
    <submittedName>
        <fullName evidence="3">Zinc-dependent metalloprotease</fullName>
    </submittedName>
</protein>
<organism evidence="3 4">
    <name type="scientific">Roseateles chitinivorans</name>
    <dbReference type="NCBI Taxonomy" id="2917965"/>
    <lineage>
        <taxon>Bacteria</taxon>
        <taxon>Pseudomonadati</taxon>
        <taxon>Pseudomonadota</taxon>
        <taxon>Betaproteobacteria</taxon>
        <taxon>Burkholderiales</taxon>
        <taxon>Sphaerotilaceae</taxon>
        <taxon>Roseateles</taxon>
    </lineage>
</organism>
<keyword evidence="3" id="KW-0482">Metalloprotease</keyword>
<dbReference type="Pfam" id="PF17148">
    <property type="entry name" value="DUF5117"/>
    <property type="match status" value="1"/>
</dbReference>
<feature type="domain" description="DUF5118" evidence="2">
    <location>
        <begin position="1"/>
        <end position="48"/>
    </location>
</feature>
<accession>A0A2G9C1Q5</accession>